<dbReference type="EMBL" id="LQOP01000033">
    <property type="protein sequence ID" value="ORV21337.1"/>
    <property type="molecule type" value="Genomic_DNA"/>
</dbReference>
<evidence type="ECO:0000313" key="3">
    <source>
        <dbReference type="Proteomes" id="UP000182227"/>
    </source>
</evidence>
<proteinExistence type="predicted"/>
<dbReference type="RefSeq" id="WP_085142500.1">
    <property type="nucleotide sequence ID" value="NZ_JACKVA010000034.1"/>
</dbReference>
<gene>
    <name evidence="2" type="ORF">AWB98_27840</name>
    <name evidence="1" type="ORF">BN970_02154</name>
</gene>
<name>A0A0U1D9G8_9MYCO</name>
<dbReference type="AlphaFoldDB" id="A0A0U1D9G8"/>
<dbReference type="EMBL" id="CTEF01000001">
    <property type="protein sequence ID" value="CQD10821.1"/>
    <property type="molecule type" value="Genomic_DNA"/>
</dbReference>
<reference evidence="2 4" key="2">
    <citation type="submission" date="2016-01" db="EMBL/GenBank/DDBJ databases">
        <title>The new phylogeny of the genus Mycobacterium.</title>
        <authorList>
            <person name="Tarcisio F."/>
            <person name="Conor M."/>
            <person name="Antonella G."/>
            <person name="Elisabetta G."/>
            <person name="Giulia F.S."/>
            <person name="Sara T."/>
            <person name="Anna F."/>
            <person name="Clotilde B."/>
            <person name="Roberto B."/>
            <person name="Veronica D.S."/>
            <person name="Fabio R."/>
            <person name="Monica P."/>
            <person name="Olivier J."/>
            <person name="Enrico T."/>
            <person name="Nicola S."/>
        </authorList>
    </citation>
    <scope>NUCLEOTIDE SEQUENCE [LARGE SCALE GENOMIC DNA]</scope>
    <source>
        <strain evidence="2 4">CCUG 50187</strain>
    </source>
</reference>
<dbReference type="Proteomes" id="UP000193811">
    <property type="component" value="Unassembled WGS sequence"/>
</dbReference>
<accession>A0A0U1D9G8</accession>
<keyword evidence="4" id="KW-1185">Reference proteome</keyword>
<dbReference type="Proteomes" id="UP000182227">
    <property type="component" value="Unassembled WGS sequence"/>
</dbReference>
<evidence type="ECO:0000313" key="1">
    <source>
        <dbReference type="EMBL" id="CQD10821.1"/>
    </source>
</evidence>
<sequence>MYKSLANEIMERRGALLNQATAIAQRGVDAGRDLTESEQREFDGLISDAEKLHTRAKEIHEGEQKPHELAESFRSVTGAYPGQPSAAGCPSLLVSGDNITKHAEALREGRVFGAVEEARALVQVNPSASNALGGPQAWAQVGPREPMHLIRFAGIPVQTLTGVSAVMPAFTLPASAAGVNETTAHGEYDTVVDVPLSALRYGRWTAVSAAAGQFDSLSGIANLHSVGIAKDLDKKVVGDIQTAAGTPVTFAADIAGNVRKSVLTVAANVLAAPEDLVIVGTPGDIALLGDTTPANGPDVGSVTERFNGARLYPTLEATAGQVTVFAPSAFLVFMSQLQSASTIDPKDGSNSFGSWLHSTGAGQGLTGSAQAVDTVSGA</sequence>
<reference evidence="1 3" key="1">
    <citation type="submission" date="2015-03" db="EMBL/GenBank/DDBJ databases">
        <authorList>
            <person name="Murphy D."/>
        </authorList>
    </citation>
    <scope>NUCLEOTIDE SEQUENCE [LARGE SCALE GENOMIC DNA]</scope>
    <source>
        <strain evidence="1 3">D16</strain>
    </source>
</reference>
<dbReference type="GeneID" id="44299322"/>
<organism evidence="1 3">
    <name type="scientific">Mycolicibacterium conceptionense</name>
    <dbReference type="NCBI Taxonomy" id="451644"/>
    <lineage>
        <taxon>Bacteria</taxon>
        <taxon>Bacillati</taxon>
        <taxon>Actinomycetota</taxon>
        <taxon>Actinomycetes</taxon>
        <taxon>Mycobacteriales</taxon>
        <taxon>Mycobacteriaceae</taxon>
        <taxon>Mycolicibacterium</taxon>
    </lineage>
</organism>
<protein>
    <submittedName>
        <fullName evidence="1">Prohead peptidase</fullName>
    </submittedName>
</protein>
<evidence type="ECO:0000313" key="4">
    <source>
        <dbReference type="Proteomes" id="UP000193811"/>
    </source>
</evidence>
<evidence type="ECO:0000313" key="2">
    <source>
        <dbReference type="EMBL" id="ORV21337.1"/>
    </source>
</evidence>